<dbReference type="InterPro" id="IPR043128">
    <property type="entry name" value="Rev_trsase/Diguanyl_cyclase"/>
</dbReference>
<dbReference type="Gene3D" id="3.10.580.10">
    <property type="entry name" value="CBS-domain"/>
    <property type="match status" value="1"/>
</dbReference>
<dbReference type="InterPro" id="IPR029787">
    <property type="entry name" value="Nucleotide_cyclase"/>
</dbReference>
<dbReference type="CDD" id="cd01949">
    <property type="entry name" value="GGDEF"/>
    <property type="match status" value="1"/>
</dbReference>
<dbReference type="Proteomes" id="UP001235343">
    <property type="component" value="Unassembled WGS sequence"/>
</dbReference>
<dbReference type="InterPro" id="IPR046342">
    <property type="entry name" value="CBS_dom_sf"/>
</dbReference>
<comment type="caution">
    <text evidence="2">The sequence shown here is derived from an EMBL/GenBank/DDBJ whole genome shotgun (WGS) entry which is preliminary data.</text>
</comment>
<dbReference type="EMBL" id="JASTZU010000053">
    <property type="protein sequence ID" value="MDL4842083.1"/>
    <property type="molecule type" value="Genomic_DNA"/>
</dbReference>
<name>A0ABT7L894_9BACI</name>
<gene>
    <name evidence="2" type="ORF">QQS35_16715</name>
</gene>
<dbReference type="InterPro" id="IPR000160">
    <property type="entry name" value="GGDEF_dom"/>
</dbReference>
<dbReference type="SMART" id="SM00267">
    <property type="entry name" value="GGDEF"/>
    <property type="match status" value="1"/>
</dbReference>
<dbReference type="Gene3D" id="3.30.70.270">
    <property type="match status" value="1"/>
</dbReference>
<dbReference type="SUPFAM" id="SSF54631">
    <property type="entry name" value="CBS-domain pair"/>
    <property type="match status" value="1"/>
</dbReference>
<organism evidence="2 3">
    <name type="scientific">Aquibacillus rhizosphaerae</name>
    <dbReference type="NCBI Taxonomy" id="3051431"/>
    <lineage>
        <taxon>Bacteria</taxon>
        <taxon>Bacillati</taxon>
        <taxon>Bacillota</taxon>
        <taxon>Bacilli</taxon>
        <taxon>Bacillales</taxon>
        <taxon>Bacillaceae</taxon>
        <taxon>Aquibacillus</taxon>
    </lineage>
</organism>
<protein>
    <submittedName>
        <fullName evidence="2">GGDEF domain-containing protein</fullName>
    </submittedName>
</protein>
<dbReference type="PROSITE" id="PS50887">
    <property type="entry name" value="GGDEF"/>
    <property type="match status" value="1"/>
</dbReference>
<dbReference type="NCBIfam" id="TIGR00254">
    <property type="entry name" value="GGDEF"/>
    <property type="match status" value="1"/>
</dbReference>
<dbReference type="PANTHER" id="PTHR45138">
    <property type="entry name" value="REGULATORY COMPONENTS OF SENSORY TRANSDUCTION SYSTEM"/>
    <property type="match status" value="1"/>
</dbReference>
<dbReference type="InterPro" id="IPR050469">
    <property type="entry name" value="Diguanylate_Cyclase"/>
</dbReference>
<proteinExistence type="predicted"/>
<dbReference type="SUPFAM" id="SSF55073">
    <property type="entry name" value="Nucleotide cyclase"/>
    <property type="match status" value="1"/>
</dbReference>
<accession>A0ABT7L894</accession>
<evidence type="ECO:0000313" key="2">
    <source>
        <dbReference type="EMBL" id="MDL4842083.1"/>
    </source>
</evidence>
<keyword evidence="3" id="KW-1185">Reference proteome</keyword>
<dbReference type="Pfam" id="PF00990">
    <property type="entry name" value="GGDEF"/>
    <property type="match status" value="1"/>
</dbReference>
<evidence type="ECO:0000259" key="1">
    <source>
        <dbReference type="PROSITE" id="PS50887"/>
    </source>
</evidence>
<sequence>MHTFIGEITEIALTVTTSTTNDKVDKLFNEHPSNQGIVVVENDIPIALITRTNFYQKLGTLYGYNIYMGRSVKLLMNTNILIFDYSTSIFKVSELAMERKNEHLYDHIVVAKHNQYYGVVSIQKLLMTLAQTQSKIATNMNPLTGLPGNQIISEKLQTILNHQKYTVLYIDLDNFKTYNDVYGFSKGDNLIQETALLLKKYIHDPINFLGHIGGDDFLAILYHHDIHSLCGTIINEFDYLIRKFYSTEHLTQGYITSENRSGTMDQIPLVSVSIAAVSNKHTSYQTVEEIVAQATQIKKRCKQLPCSCYFENTLALP</sequence>
<reference evidence="2 3" key="1">
    <citation type="submission" date="2023-06" db="EMBL/GenBank/DDBJ databases">
        <title>Aquibacillus rhizosphaerae LR5S19.</title>
        <authorList>
            <person name="Sun J.-Q."/>
        </authorList>
    </citation>
    <scope>NUCLEOTIDE SEQUENCE [LARGE SCALE GENOMIC DNA]</scope>
    <source>
        <strain evidence="2 3">LR5S19</strain>
    </source>
</reference>
<feature type="domain" description="GGDEF" evidence="1">
    <location>
        <begin position="163"/>
        <end position="317"/>
    </location>
</feature>
<evidence type="ECO:0000313" key="3">
    <source>
        <dbReference type="Proteomes" id="UP001235343"/>
    </source>
</evidence>
<dbReference type="PANTHER" id="PTHR45138:SF25">
    <property type="entry name" value="GGDEF DOMAIN PROTEIN"/>
    <property type="match status" value="1"/>
</dbReference>
<dbReference type="InterPro" id="IPR000644">
    <property type="entry name" value="CBS_dom"/>
</dbReference>
<dbReference type="RefSeq" id="WP_285933372.1">
    <property type="nucleotide sequence ID" value="NZ_JASTZU010000053.1"/>
</dbReference>
<dbReference type="Pfam" id="PF00571">
    <property type="entry name" value="CBS"/>
    <property type="match status" value="1"/>
</dbReference>